<proteinExistence type="predicted"/>
<name>A0ACC6N7V1_9HYPH</name>
<sequence length="89" mass="9953">MKAQERTYLKAALVEIENLAAPRHIDRVSAILGIDMVRFAKLGADGMSAVISKALQLDTIPTTNTKVRSIRRQRKVSKIEPMSTPRTYN</sequence>
<evidence type="ECO:0000313" key="2">
    <source>
        <dbReference type="Proteomes" id="UP001304050"/>
    </source>
</evidence>
<dbReference type="EMBL" id="JAYESG010000025">
    <property type="protein sequence ID" value="MEA3521116.1"/>
    <property type="molecule type" value="Genomic_DNA"/>
</dbReference>
<dbReference type="Proteomes" id="UP001304050">
    <property type="component" value="Unassembled WGS sequence"/>
</dbReference>
<protein>
    <submittedName>
        <fullName evidence="1">Uncharacterized protein</fullName>
    </submittedName>
</protein>
<keyword evidence="2" id="KW-1185">Reference proteome</keyword>
<gene>
    <name evidence="1" type="ORF">U8465_29365</name>
</gene>
<organism evidence="1 2">
    <name type="scientific">Rhizobium mulingense</name>
    <dbReference type="NCBI Taxonomy" id="3031128"/>
    <lineage>
        <taxon>Bacteria</taxon>
        <taxon>Pseudomonadati</taxon>
        <taxon>Pseudomonadota</taxon>
        <taxon>Alphaproteobacteria</taxon>
        <taxon>Hyphomicrobiales</taxon>
        <taxon>Rhizobiaceae</taxon>
        <taxon>Rhizobium/Agrobacterium group</taxon>
        <taxon>Rhizobium</taxon>
    </lineage>
</organism>
<reference evidence="1" key="1">
    <citation type="submission" date="2023-12" db="EMBL/GenBank/DDBJ databases">
        <title>Diversity of Rhizobium in root nodule of phaseolus vulgaris.</title>
        <authorList>
            <person name="Wang H."/>
        </authorList>
    </citation>
    <scope>NUCLEOTIDE SEQUENCE</scope>
    <source>
        <strain evidence="1">MJ31</strain>
    </source>
</reference>
<accession>A0ACC6N7V1</accession>
<comment type="caution">
    <text evidence="1">The sequence shown here is derived from an EMBL/GenBank/DDBJ whole genome shotgun (WGS) entry which is preliminary data.</text>
</comment>
<evidence type="ECO:0000313" key="1">
    <source>
        <dbReference type="EMBL" id="MEA3521116.1"/>
    </source>
</evidence>